<dbReference type="AlphaFoldDB" id="A0AAD3NKJ8"/>
<reference evidence="2" key="1">
    <citation type="submission" date="2022-08" db="EMBL/GenBank/DDBJ databases">
        <title>Genome sequencing of akame (Lates japonicus).</title>
        <authorList>
            <person name="Hashiguchi Y."/>
            <person name="Takahashi H."/>
        </authorList>
    </citation>
    <scope>NUCLEOTIDE SEQUENCE</scope>
    <source>
        <strain evidence="2">Kochi</strain>
    </source>
</reference>
<accession>A0AAD3NKJ8</accession>
<organism evidence="2 3">
    <name type="scientific">Lates japonicus</name>
    <name type="common">Japanese lates</name>
    <dbReference type="NCBI Taxonomy" id="270547"/>
    <lineage>
        <taxon>Eukaryota</taxon>
        <taxon>Metazoa</taxon>
        <taxon>Chordata</taxon>
        <taxon>Craniata</taxon>
        <taxon>Vertebrata</taxon>
        <taxon>Euteleostomi</taxon>
        <taxon>Actinopterygii</taxon>
        <taxon>Neopterygii</taxon>
        <taxon>Teleostei</taxon>
        <taxon>Neoteleostei</taxon>
        <taxon>Acanthomorphata</taxon>
        <taxon>Carangaria</taxon>
        <taxon>Carangaria incertae sedis</taxon>
        <taxon>Centropomidae</taxon>
        <taxon>Lates</taxon>
    </lineage>
</organism>
<gene>
    <name evidence="2" type="ORF">AKAME5_002593700</name>
</gene>
<feature type="region of interest" description="Disordered" evidence="1">
    <location>
        <begin position="142"/>
        <end position="169"/>
    </location>
</feature>
<evidence type="ECO:0000256" key="1">
    <source>
        <dbReference type="SAM" id="MobiDB-lite"/>
    </source>
</evidence>
<protein>
    <submittedName>
        <fullName evidence="2">DNA excision repair protein ERCC-6-like 2</fullName>
    </submittedName>
</protein>
<name>A0AAD3NKJ8_LATJO</name>
<feature type="region of interest" description="Disordered" evidence="1">
    <location>
        <begin position="22"/>
        <end position="50"/>
    </location>
</feature>
<sequence>MAEGDSWSGSVLEMQHLQEANYPRLTSTSNSGRYYSMGETSVSQPAATDPRLRVPSEVLSDADGDRVPTLSTEGLRDCPEGRVIGFSFAAVLYKWKAVDTCWRATAWQKADYKRIDGANKSKERVQIVKDFNSSSHINPAWFPPWAEKDKGGRKDNHTHTGWEKEGDVGKEHGVTLPISETQKHSLHLSHPSLLAFLPGGPDSIPIPNAKEEQSSNNFPVCHQKPTKLHLTFI</sequence>
<dbReference type="EMBL" id="BRZM01002359">
    <property type="protein sequence ID" value="GLD74606.1"/>
    <property type="molecule type" value="Genomic_DNA"/>
</dbReference>
<comment type="caution">
    <text evidence="2">The sequence shown here is derived from an EMBL/GenBank/DDBJ whole genome shotgun (WGS) entry which is preliminary data.</text>
</comment>
<feature type="compositionally biased region" description="Basic and acidic residues" evidence="1">
    <location>
        <begin position="146"/>
        <end position="169"/>
    </location>
</feature>
<proteinExistence type="predicted"/>
<dbReference type="Proteomes" id="UP001279410">
    <property type="component" value="Unassembled WGS sequence"/>
</dbReference>
<keyword evidence="3" id="KW-1185">Reference proteome</keyword>
<evidence type="ECO:0000313" key="3">
    <source>
        <dbReference type="Proteomes" id="UP001279410"/>
    </source>
</evidence>
<evidence type="ECO:0000313" key="2">
    <source>
        <dbReference type="EMBL" id="GLD74606.1"/>
    </source>
</evidence>
<feature type="compositionally biased region" description="Polar residues" evidence="1">
    <location>
        <begin position="24"/>
        <end position="46"/>
    </location>
</feature>